<dbReference type="HOGENOM" id="CLU_009161_3_1_1"/>
<evidence type="ECO:0000259" key="8">
    <source>
        <dbReference type="Pfam" id="PF05285"/>
    </source>
</evidence>
<feature type="domain" description="SDA1 N-terminal" evidence="9">
    <location>
        <begin position="59"/>
        <end position="430"/>
    </location>
</feature>
<dbReference type="InterPro" id="IPR007949">
    <property type="entry name" value="SDA1_MD"/>
</dbReference>
<dbReference type="FunCoup" id="T1G8W1">
    <property type="interactions" value="961"/>
</dbReference>
<dbReference type="InterPro" id="IPR027312">
    <property type="entry name" value="Sda1"/>
</dbReference>
<evidence type="ECO:0000256" key="4">
    <source>
        <dbReference type="ARBA" id="ARBA00022927"/>
    </source>
</evidence>
<feature type="region of interest" description="Disordered" evidence="7">
    <location>
        <begin position="615"/>
        <end position="684"/>
    </location>
</feature>
<evidence type="ECO:0000259" key="10">
    <source>
        <dbReference type="Pfam" id="PF21638"/>
    </source>
</evidence>
<feature type="domain" description="SDA1 middle" evidence="8">
    <location>
        <begin position="494"/>
        <end position="631"/>
    </location>
</feature>
<keyword evidence="2 6" id="KW-0813">Transport</keyword>
<evidence type="ECO:0000313" key="11">
    <source>
        <dbReference type="EMBL" id="ESO12842.1"/>
    </source>
</evidence>
<reference evidence="11 13" key="2">
    <citation type="journal article" date="2013" name="Nature">
        <title>Insights into bilaterian evolution from three spiralian genomes.</title>
        <authorList>
            <person name="Simakov O."/>
            <person name="Marletaz F."/>
            <person name="Cho S.J."/>
            <person name="Edsinger-Gonzales E."/>
            <person name="Havlak P."/>
            <person name="Hellsten U."/>
            <person name="Kuo D.H."/>
            <person name="Larsson T."/>
            <person name="Lv J."/>
            <person name="Arendt D."/>
            <person name="Savage R."/>
            <person name="Osoegawa K."/>
            <person name="de Jong P."/>
            <person name="Grimwood J."/>
            <person name="Chapman J.A."/>
            <person name="Shapiro H."/>
            <person name="Aerts A."/>
            <person name="Otillar R.P."/>
            <person name="Terry A.Y."/>
            <person name="Boore J.L."/>
            <person name="Grigoriev I.V."/>
            <person name="Lindberg D.R."/>
            <person name="Seaver E.C."/>
            <person name="Weisblat D.A."/>
            <person name="Putnam N.H."/>
            <person name="Rokhsar D.S."/>
        </authorList>
    </citation>
    <scope>NUCLEOTIDE SEQUENCE</scope>
</reference>
<evidence type="ECO:0000256" key="5">
    <source>
        <dbReference type="ARBA" id="ARBA00023242"/>
    </source>
</evidence>
<dbReference type="GO" id="GO:0000055">
    <property type="term" value="P:ribosomal large subunit export from nucleus"/>
    <property type="evidence" value="ECO:0000318"/>
    <property type="project" value="GO_Central"/>
</dbReference>
<dbReference type="EMBL" id="AMQM01000249">
    <property type="status" value="NOT_ANNOTATED_CDS"/>
    <property type="molecule type" value="Genomic_DNA"/>
</dbReference>
<keyword evidence="4 6" id="KW-0653">Protein transport</keyword>
<feature type="region of interest" description="Disordered" evidence="7">
    <location>
        <begin position="487"/>
        <end position="550"/>
    </location>
</feature>
<feature type="compositionally biased region" description="Basic and acidic residues" evidence="7">
    <location>
        <begin position="565"/>
        <end position="581"/>
    </location>
</feature>
<dbReference type="PANTHER" id="PTHR12730">
    <property type="entry name" value="HSDA/SDA1-RELATED"/>
    <property type="match status" value="1"/>
</dbReference>
<gene>
    <name evidence="12" type="primary">20217508</name>
    <name evidence="11" type="ORF">HELRODRAFT_93501</name>
</gene>
<organism evidence="12 13">
    <name type="scientific">Helobdella robusta</name>
    <name type="common">Californian leech</name>
    <dbReference type="NCBI Taxonomy" id="6412"/>
    <lineage>
        <taxon>Eukaryota</taxon>
        <taxon>Metazoa</taxon>
        <taxon>Spiralia</taxon>
        <taxon>Lophotrochozoa</taxon>
        <taxon>Annelida</taxon>
        <taxon>Clitellata</taxon>
        <taxon>Hirudinea</taxon>
        <taxon>Rhynchobdellida</taxon>
        <taxon>Glossiphoniidae</taxon>
        <taxon>Helobdella</taxon>
    </lineage>
</organism>
<feature type="domain" description="SDA1 C-terminal" evidence="10">
    <location>
        <begin position="651"/>
        <end position="691"/>
    </location>
</feature>
<evidence type="ECO:0000259" key="9">
    <source>
        <dbReference type="Pfam" id="PF08158"/>
    </source>
</evidence>
<comment type="subcellular location">
    <subcellularLocation>
        <location evidence="6">Nucleus</location>
        <location evidence="6">Nucleolus</location>
    </subcellularLocation>
</comment>
<dbReference type="InterPro" id="IPR048292">
    <property type="entry name" value="SDA1_C"/>
</dbReference>
<evidence type="ECO:0000313" key="13">
    <source>
        <dbReference type="Proteomes" id="UP000015101"/>
    </source>
</evidence>
<dbReference type="EMBL" id="KB095811">
    <property type="protein sequence ID" value="ESO12842.1"/>
    <property type="molecule type" value="Genomic_DNA"/>
</dbReference>
<dbReference type="InParanoid" id="T1G8W1"/>
<dbReference type="InterPro" id="IPR016024">
    <property type="entry name" value="ARM-type_fold"/>
</dbReference>
<evidence type="ECO:0000256" key="6">
    <source>
        <dbReference type="RuleBase" id="RU365057"/>
    </source>
</evidence>
<feature type="compositionally biased region" description="Acidic residues" evidence="7">
    <location>
        <begin position="505"/>
        <end position="516"/>
    </location>
</feature>
<dbReference type="eggNOG" id="KOG2229">
    <property type="taxonomic scope" value="Eukaryota"/>
</dbReference>
<dbReference type="KEGG" id="hro:HELRODRAFT_93501"/>
<dbReference type="SUPFAM" id="SSF48371">
    <property type="entry name" value="ARM repeat"/>
    <property type="match status" value="1"/>
</dbReference>
<dbReference type="GO" id="GO:0005730">
    <property type="term" value="C:nucleolus"/>
    <property type="evidence" value="ECO:0000318"/>
    <property type="project" value="GO_Central"/>
</dbReference>
<feature type="region of interest" description="Disordered" evidence="7">
    <location>
        <begin position="565"/>
        <end position="603"/>
    </location>
</feature>
<dbReference type="EnsemblMetazoa" id="HelroT93501">
    <property type="protein sequence ID" value="HelroP93501"/>
    <property type="gene ID" value="HelroG93501"/>
</dbReference>
<keyword evidence="13" id="KW-1185">Reference proteome</keyword>
<dbReference type="AlphaFoldDB" id="T1G8W1"/>
<reference evidence="12" key="3">
    <citation type="submission" date="2015-06" db="UniProtKB">
        <authorList>
            <consortium name="EnsemblMetazoa"/>
        </authorList>
    </citation>
    <scope>IDENTIFICATION</scope>
</reference>
<comment type="function">
    <text evidence="6">Required for 60S pre-ribosomal subunits export to the cytoplasm.</text>
</comment>
<feature type="compositionally biased region" description="Acidic residues" evidence="7">
    <location>
        <begin position="225"/>
        <end position="237"/>
    </location>
</feature>
<reference evidence="13" key="1">
    <citation type="submission" date="2012-12" db="EMBL/GenBank/DDBJ databases">
        <authorList>
            <person name="Hellsten U."/>
            <person name="Grimwood J."/>
            <person name="Chapman J.A."/>
            <person name="Shapiro H."/>
            <person name="Aerts A."/>
            <person name="Otillar R.P."/>
            <person name="Terry A.Y."/>
            <person name="Boore J.L."/>
            <person name="Simakov O."/>
            <person name="Marletaz F."/>
            <person name="Cho S.-J."/>
            <person name="Edsinger-Gonzales E."/>
            <person name="Havlak P."/>
            <person name="Kuo D.-H."/>
            <person name="Larsson T."/>
            <person name="Lv J."/>
            <person name="Arendt D."/>
            <person name="Savage R."/>
            <person name="Osoegawa K."/>
            <person name="de Jong P."/>
            <person name="Lindberg D.R."/>
            <person name="Seaver E.C."/>
            <person name="Weisblat D.A."/>
            <person name="Putnam N.H."/>
            <person name="Grigoriev I.V."/>
            <person name="Rokhsar D.S."/>
        </authorList>
    </citation>
    <scope>NUCLEOTIDE SEQUENCE</scope>
</reference>
<dbReference type="RefSeq" id="XP_009009562.1">
    <property type="nucleotide sequence ID" value="XM_009011314.1"/>
</dbReference>
<feature type="region of interest" description="Disordered" evidence="7">
    <location>
        <begin position="223"/>
        <end position="242"/>
    </location>
</feature>
<keyword evidence="3 6" id="KW-0690">Ribosome biogenesis</keyword>
<name>T1G8W1_HELRO</name>
<dbReference type="Pfam" id="PF05285">
    <property type="entry name" value="SDA1_dom"/>
    <property type="match status" value="1"/>
</dbReference>
<dbReference type="PANTHER" id="PTHR12730:SF0">
    <property type="entry name" value="PROTEIN SDA1 HOMOLOG"/>
    <property type="match status" value="1"/>
</dbReference>
<protein>
    <recommendedName>
        <fullName evidence="6">Protein SDA1</fullName>
    </recommendedName>
</protein>
<evidence type="ECO:0000256" key="3">
    <source>
        <dbReference type="ARBA" id="ARBA00022517"/>
    </source>
</evidence>
<evidence type="ECO:0000256" key="1">
    <source>
        <dbReference type="ARBA" id="ARBA00005783"/>
    </source>
</evidence>
<keyword evidence="5 6" id="KW-0539">Nucleus</keyword>
<dbReference type="STRING" id="6412.T1G8W1"/>
<evidence type="ECO:0000313" key="12">
    <source>
        <dbReference type="EnsemblMetazoa" id="HelroP93501"/>
    </source>
</evidence>
<sequence>MSERLSSNNLPLLQCAIKKDPESHKPDFLDVLSEFNAIWNTYLLSPTSHEEDLVTKAMFIAQVSHCYIKETTEFINQIIKLLDTQGPLLDADMRLTLCRALMLMRNKNLIPAITVLQLFFNLFRCPDKVLRSTLRNYIVQDIKNINKKGKNVQLNSALQNYMYIMLKDNNKATVKLSLDIIVELYNRKVWNNEKTANIITTALFCKDNNKVVVAALKFFLGSENSQDDGESDSDDDAAGMTEQRSAKDLALAYRVGKKTKKREKRMKRALNMIQDQKKKRKKVNDNNFLAIHLLNDPQDLAERLFAQLSGSKKNDIFQVKLLKLNFISQLIGIHKLFLLQFYPFLDRFLKPSQTDVTKLLLYLAQACHDIVPPDIILTSIRTIADNFINDSNNNEVIAVGLNAVREVCNRCPLSMSEDLLHDLALFKKNKDKCVSMAAQSLIGLFRAKNPQLLHRSFRGRPTVATQEVRVLNYGELDAKDYIVGAEVLPDREEEDKESDGWQSCSDDEDDDDDDDGGSWVDVSHSSDDEENDQNKPKASAEMSLEERIEKSKKLMESRILTQEDFKKIQHQQEAREKEFVRRVGSRKRKHSDGEYDNDANDKEVLPLSQIEGVYKKRKHDKESRLETVMAGREGREKFGGGRKKKSNPHASTSNTSKRKKKNFQMLKPKLIKQKNKASYHDKKEALKKVLLKNLNRRK</sequence>
<comment type="similarity">
    <text evidence="1 6">Belongs to the SDA1 family.</text>
</comment>
<dbReference type="GeneID" id="20217508"/>
<evidence type="ECO:0000256" key="7">
    <source>
        <dbReference type="SAM" id="MobiDB-lite"/>
    </source>
</evidence>
<evidence type="ECO:0000256" key="2">
    <source>
        <dbReference type="ARBA" id="ARBA00022448"/>
    </source>
</evidence>
<dbReference type="GO" id="GO:0015031">
    <property type="term" value="P:protein transport"/>
    <property type="evidence" value="ECO:0007669"/>
    <property type="project" value="UniProtKB-KW"/>
</dbReference>
<dbReference type="Pfam" id="PF08158">
    <property type="entry name" value="SDA1_HEAT"/>
    <property type="match status" value="1"/>
</dbReference>
<dbReference type="OMA" id="AMYKTYK"/>
<dbReference type="CTD" id="20217508"/>
<dbReference type="GO" id="GO:0042273">
    <property type="term" value="P:ribosomal large subunit biogenesis"/>
    <property type="evidence" value="ECO:0000318"/>
    <property type="project" value="GO_Central"/>
</dbReference>
<dbReference type="OrthoDB" id="2196187at2759"/>
<dbReference type="Proteomes" id="UP000015101">
    <property type="component" value="Unassembled WGS sequence"/>
</dbReference>
<accession>T1G8W1</accession>
<dbReference type="Pfam" id="PF21638">
    <property type="entry name" value="SDA1_C"/>
    <property type="match status" value="1"/>
</dbReference>
<dbReference type="InterPro" id="IPR012977">
    <property type="entry name" value="SDA1_N"/>
</dbReference>
<proteinExistence type="inferred from homology"/>